<dbReference type="RefSeq" id="WP_075765165.1">
    <property type="nucleotide sequence ID" value="NZ_MJIL01000079.1"/>
</dbReference>
<dbReference type="InterPro" id="IPR036390">
    <property type="entry name" value="WH_DNA-bd_sf"/>
</dbReference>
<evidence type="ECO:0000256" key="1">
    <source>
        <dbReference type="ARBA" id="ARBA00009437"/>
    </source>
</evidence>
<name>A0A1Q9GJZ9_9GAMM</name>
<dbReference type="SUPFAM" id="SSF53850">
    <property type="entry name" value="Periplasmic binding protein-like II"/>
    <property type="match status" value="1"/>
</dbReference>
<accession>A0A1Q9GJZ9</accession>
<dbReference type="EMBL" id="MJIL01000079">
    <property type="protein sequence ID" value="OLQ74827.1"/>
    <property type="molecule type" value="Genomic_DNA"/>
</dbReference>
<dbReference type="InterPro" id="IPR005119">
    <property type="entry name" value="LysR_subst-bd"/>
</dbReference>
<dbReference type="InterPro" id="IPR058163">
    <property type="entry name" value="LysR-type_TF_proteobact-type"/>
</dbReference>
<dbReference type="Gene3D" id="3.40.190.290">
    <property type="match status" value="1"/>
</dbReference>
<dbReference type="AlphaFoldDB" id="A0A1Q9GJZ9"/>
<reference evidence="6 7" key="1">
    <citation type="submission" date="2016-09" db="EMBL/GenBank/DDBJ databases">
        <title>Photobacterium proteolyticum sp. nov. a protease producing bacterium isolated from ocean sediments of Laizhou Bay.</title>
        <authorList>
            <person name="Li Y."/>
        </authorList>
    </citation>
    <scope>NUCLEOTIDE SEQUENCE [LARGE SCALE GENOMIC DNA]</scope>
    <source>
        <strain evidence="6 7">13-12</strain>
    </source>
</reference>
<dbReference type="PANTHER" id="PTHR30537:SF5">
    <property type="entry name" value="HTH-TYPE TRANSCRIPTIONAL ACTIVATOR TTDR-RELATED"/>
    <property type="match status" value="1"/>
</dbReference>
<dbReference type="PROSITE" id="PS50931">
    <property type="entry name" value="HTH_LYSR"/>
    <property type="match status" value="1"/>
</dbReference>
<dbReference type="CDD" id="cd08422">
    <property type="entry name" value="PBP2_CrgA_like"/>
    <property type="match status" value="1"/>
</dbReference>
<organism evidence="6 7">
    <name type="scientific">Photobacterium proteolyticum</name>
    <dbReference type="NCBI Taxonomy" id="1903952"/>
    <lineage>
        <taxon>Bacteria</taxon>
        <taxon>Pseudomonadati</taxon>
        <taxon>Pseudomonadota</taxon>
        <taxon>Gammaproteobacteria</taxon>
        <taxon>Vibrionales</taxon>
        <taxon>Vibrionaceae</taxon>
        <taxon>Photobacterium</taxon>
    </lineage>
</organism>
<evidence type="ECO:0000313" key="7">
    <source>
        <dbReference type="Proteomes" id="UP000186905"/>
    </source>
</evidence>
<dbReference type="Proteomes" id="UP000186905">
    <property type="component" value="Unassembled WGS sequence"/>
</dbReference>
<dbReference type="Pfam" id="PF03466">
    <property type="entry name" value="LysR_substrate"/>
    <property type="match status" value="1"/>
</dbReference>
<dbReference type="GO" id="GO:0006351">
    <property type="term" value="P:DNA-templated transcription"/>
    <property type="evidence" value="ECO:0007669"/>
    <property type="project" value="TreeGrafter"/>
</dbReference>
<dbReference type="InterPro" id="IPR036388">
    <property type="entry name" value="WH-like_DNA-bd_sf"/>
</dbReference>
<dbReference type="InterPro" id="IPR000847">
    <property type="entry name" value="LysR_HTH_N"/>
</dbReference>
<dbReference type="Gene3D" id="1.10.10.10">
    <property type="entry name" value="Winged helix-like DNA-binding domain superfamily/Winged helix DNA-binding domain"/>
    <property type="match status" value="1"/>
</dbReference>
<proteinExistence type="inferred from homology"/>
<keyword evidence="7" id="KW-1185">Reference proteome</keyword>
<protein>
    <submittedName>
        <fullName evidence="6">LysR family transcriptional regulator</fullName>
    </submittedName>
</protein>
<dbReference type="GO" id="GO:0003700">
    <property type="term" value="F:DNA-binding transcription factor activity"/>
    <property type="evidence" value="ECO:0007669"/>
    <property type="project" value="InterPro"/>
</dbReference>
<dbReference type="STRING" id="1903952.BIT28_12745"/>
<sequence>MDFSSRLLLLLEVIELGSFTKVSEQRNVDRSVISKHISRLEDELGVRLLNRTTRSLSLTAAGNEMVNQAKSLRTLLNETHRLAQNYHAEPKGVLRITSSTLFGRQYVQQAVEVFQQQYPDVDIELRLEDRVVDMVREGFDIGFRIGKPKNSSLIIRKIARNRLLIVASPAFIKKHGEINTVEQLESLPATAYAAPGLLIDKFRYLDDNSESKHFQLKVAYKVNDVEMVTKSAVAGNTLAVVTAQMIDNEILEGKLVPIMTQLHLDDFGTFYAVYPHRDAPIKTKLFIDTLKTIVGDDVPIWEKHIPNFQKLYGRVG</sequence>
<evidence type="ECO:0000256" key="4">
    <source>
        <dbReference type="ARBA" id="ARBA00023163"/>
    </source>
</evidence>
<evidence type="ECO:0000256" key="3">
    <source>
        <dbReference type="ARBA" id="ARBA00023125"/>
    </source>
</evidence>
<dbReference type="GO" id="GO:0043565">
    <property type="term" value="F:sequence-specific DNA binding"/>
    <property type="evidence" value="ECO:0007669"/>
    <property type="project" value="TreeGrafter"/>
</dbReference>
<feature type="domain" description="HTH lysR-type" evidence="5">
    <location>
        <begin position="1"/>
        <end position="59"/>
    </location>
</feature>
<gene>
    <name evidence="6" type="ORF">BIT28_12745</name>
</gene>
<evidence type="ECO:0000256" key="2">
    <source>
        <dbReference type="ARBA" id="ARBA00023015"/>
    </source>
</evidence>
<keyword evidence="4" id="KW-0804">Transcription</keyword>
<dbReference type="PANTHER" id="PTHR30537">
    <property type="entry name" value="HTH-TYPE TRANSCRIPTIONAL REGULATOR"/>
    <property type="match status" value="1"/>
</dbReference>
<dbReference type="SUPFAM" id="SSF46785">
    <property type="entry name" value="Winged helix' DNA-binding domain"/>
    <property type="match status" value="1"/>
</dbReference>
<evidence type="ECO:0000313" key="6">
    <source>
        <dbReference type="EMBL" id="OLQ74827.1"/>
    </source>
</evidence>
<dbReference type="OrthoDB" id="9786526at2"/>
<evidence type="ECO:0000259" key="5">
    <source>
        <dbReference type="PROSITE" id="PS50931"/>
    </source>
</evidence>
<keyword evidence="3" id="KW-0238">DNA-binding</keyword>
<keyword evidence="2" id="KW-0805">Transcription regulation</keyword>
<comment type="similarity">
    <text evidence="1">Belongs to the LysR transcriptional regulatory family.</text>
</comment>
<dbReference type="Pfam" id="PF00126">
    <property type="entry name" value="HTH_1"/>
    <property type="match status" value="1"/>
</dbReference>
<comment type="caution">
    <text evidence="6">The sequence shown here is derived from an EMBL/GenBank/DDBJ whole genome shotgun (WGS) entry which is preliminary data.</text>
</comment>